<proteinExistence type="predicted"/>
<sequence length="32" mass="3675">MNDFTSLVIPIILILIYVIMQRYFASGRVCAL</sequence>
<reference evidence="2" key="1">
    <citation type="submission" date="2014-11" db="EMBL/GenBank/DDBJ databases">
        <authorList>
            <person name="Amaro Gonzalez C."/>
        </authorList>
    </citation>
    <scope>NUCLEOTIDE SEQUENCE</scope>
</reference>
<dbReference type="AlphaFoldDB" id="A0A0E9US63"/>
<reference evidence="2" key="2">
    <citation type="journal article" date="2015" name="Fish Shellfish Immunol.">
        <title>Early steps in the European eel (Anguilla anguilla)-Vibrio vulnificus interaction in the gills: Role of the RtxA13 toxin.</title>
        <authorList>
            <person name="Callol A."/>
            <person name="Pajuelo D."/>
            <person name="Ebbesson L."/>
            <person name="Teles M."/>
            <person name="MacKenzie S."/>
            <person name="Amaro C."/>
        </authorList>
    </citation>
    <scope>NUCLEOTIDE SEQUENCE</scope>
</reference>
<keyword evidence="1" id="KW-0812">Transmembrane</keyword>
<keyword evidence="1" id="KW-1133">Transmembrane helix</keyword>
<organism evidence="2">
    <name type="scientific">Anguilla anguilla</name>
    <name type="common">European freshwater eel</name>
    <name type="synonym">Muraena anguilla</name>
    <dbReference type="NCBI Taxonomy" id="7936"/>
    <lineage>
        <taxon>Eukaryota</taxon>
        <taxon>Metazoa</taxon>
        <taxon>Chordata</taxon>
        <taxon>Craniata</taxon>
        <taxon>Vertebrata</taxon>
        <taxon>Euteleostomi</taxon>
        <taxon>Actinopterygii</taxon>
        <taxon>Neopterygii</taxon>
        <taxon>Teleostei</taxon>
        <taxon>Anguilliformes</taxon>
        <taxon>Anguillidae</taxon>
        <taxon>Anguilla</taxon>
    </lineage>
</organism>
<name>A0A0E9US63_ANGAN</name>
<evidence type="ECO:0000313" key="2">
    <source>
        <dbReference type="EMBL" id="JAH68040.1"/>
    </source>
</evidence>
<dbReference type="EMBL" id="GBXM01040537">
    <property type="protein sequence ID" value="JAH68040.1"/>
    <property type="molecule type" value="Transcribed_RNA"/>
</dbReference>
<keyword evidence="1" id="KW-0472">Membrane</keyword>
<accession>A0A0E9US63</accession>
<protein>
    <submittedName>
        <fullName evidence="2">Uncharacterized protein</fullName>
    </submittedName>
</protein>
<feature type="transmembrane region" description="Helical" evidence="1">
    <location>
        <begin position="6"/>
        <end position="25"/>
    </location>
</feature>
<evidence type="ECO:0000256" key="1">
    <source>
        <dbReference type="SAM" id="Phobius"/>
    </source>
</evidence>